<keyword evidence="1" id="KW-1133">Transmembrane helix</keyword>
<feature type="transmembrane region" description="Helical" evidence="1">
    <location>
        <begin position="105"/>
        <end position="125"/>
    </location>
</feature>
<accession>A0ABQ5QK22</accession>
<reference evidence="2 3" key="1">
    <citation type="journal article" date="2023" name="Antonie Van Leeuwenhoek">
        <title>Mesoterricola silvestris gen. nov., sp. nov., Mesoterricola sediminis sp. nov., Geothrix oryzae sp. nov., Geothrix edaphica sp. nov., Geothrix rubra sp. nov., and Geothrix limicola sp. nov., six novel members of Acidobacteriota isolated from soils.</title>
        <authorList>
            <person name="Itoh H."/>
            <person name="Sugisawa Y."/>
            <person name="Mise K."/>
            <person name="Xu Z."/>
            <person name="Kuniyasu M."/>
            <person name="Ushijima N."/>
            <person name="Kawano K."/>
            <person name="Kobayashi E."/>
            <person name="Shiratori Y."/>
            <person name="Masuda Y."/>
            <person name="Senoo K."/>
        </authorList>
    </citation>
    <scope>NUCLEOTIDE SEQUENCE [LARGE SCALE GENOMIC DNA]</scope>
    <source>
        <strain evidence="2 3">Red804</strain>
    </source>
</reference>
<keyword evidence="1" id="KW-0812">Transmembrane</keyword>
<evidence type="ECO:0000256" key="1">
    <source>
        <dbReference type="SAM" id="Phobius"/>
    </source>
</evidence>
<evidence type="ECO:0000313" key="3">
    <source>
        <dbReference type="Proteomes" id="UP001165069"/>
    </source>
</evidence>
<gene>
    <name evidence="2" type="ORF">GETHLI_30270</name>
</gene>
<evidence type="ECO:0000313" key="2">
    <source>
        <dbReference type="EMBL" id="GLH74525.1"/>
    </source>
</evidence>
<feature type="transmembrane region" description="Helical" evidence="1">
    <location>
        <begin position="145"/>
        <end position="164"/>
    </location>
</feature>
<proteinExistence type="predicted"/>
<organism evidence="2 3">
    <name type="scientific">Geothrix limicola</name>
    <dbReference type="NCBI Taxonomy" id="2927978"/>
    <lineage>
        <taxon>Bacteria</taxon>
        <taxon>Pseudomonadati</taxon>
        <taxon>Acidobacteriota</taxon>
        <taxon>Holophagae</taxon>
        <taxon>Holophagales</taxon>
        <taxon>Holophagaceae</taxon>
        <taxon>Geothrix</taxon>
    </lineage>
</organism>
<comment type="caution">
    <text evidence="2">The sequence shown here is derived from an EMBL/GenBank/DDBJ whole genome shotgun (WGS) entry which is preliminary data.</text>
</comment>
<keyword evidence="3" id="KW-1185">Reference proteome</keyword>
<keyword evidence="1" id="KW-0472">Membrane</keyword>
<feature type="transmembrane region" description="Helical" evidence="1">
    <location>
        <begin position="36"/>
        <end position="59"/>
    </location>
</feature>
<sequence>MNAAFPRAKQLALATALFGLLVGSSALWMGLSEGALAFWGFGAACLLQVPPSLVLHGRIREGLGNSGLERERLTLRTVSFLLRLLALGLAMAAVSALLGERAPHLEFTAQGLAVAALGLLAVLWYGKQGVKGAHPTLELDASRSLILLELAVLLLAGSLLSRWFAWADAVSGLAMALWLFVAGNSLAKASSLPPARGGCGGSCSCG</sequence>
<dbReference type="EMBL" id="BSDE01000007">
    <property type="protein sequence ID" value="GLH74525.1"/>
    <property type="molecule type" value="Genomic_DNA"/>
</dbReference>
<dbReference type="Proteomes" id="UP001165069">
    <property type="component" value="Unassembled WGS sequence"/>
</dbReference>
<name>A0ABQ5QK22_9BACT</name>
<dbReference type="RefSeq" id="WP_285576919.1">
    <property type="nucleotide sequence ID" value="NZ_BSDE01000007.1"/>
</dbReference>
<protein>
    <submittedName>
        <fullName evidence="2">Uncharacterized protein</fullName>
    </submittedName>
</protein>
<feature type="transmembrane region" description="Helical" evidence="1">
    <location>
        <begin position="80"/>
        <end position="99"/>
    </location>
</feature>